<dbReference type="Gene3D" id="3.60.21.10">
    <property type="match status" value="1"/>
</dbReference>
<evidence type="ECO:0000313" key="2">
    <source>
        <dbReference type="EMBL" id="GGG46912.1"/>
    </source>
</evidence>
<evidence type="ECO:0000313" key="3">
    <source>
        <dbReference type="Proteomes" id="UP000627715"/>
    </source>
</evidence>
<dbReference type="Pfam" id="PF00149">
    <property type="entry name" value="Metallophos"/>
    <property type="match status" value="1"/>
</dbReference>
<evidence type="ECO:0000259" key="1">
    <source>
        <dbReference type="Pfam" id="PF00149"/>
    </source>
</evidence>
<dbReference type="InterPro" id="IPR029052">
    <property type="entry name" value="Metallo-depent_PP-like"/>
</dbReference>
<reference evidence="2" key="1">
    <citation type="journal article" date="2014" name="Int. J. Syst. Evol. Microbiol.">
        <title>Complete genome sequence of Corynebacterium casei LMG S-19264T (=DSM 44701T), isolated from a smear-ripened cheese.</title>
        <authorList>
            <consortium name="US DOE Joint Genome Institute (JGI-PGF)"/>
            <person name="Walter F."/>
            <person name="Albersmeier A."/>
            <person name="Kalinowski J."/>
            <person name="Ruckert C."/>
        </authorList>
    </citation>
    <scope>NUCLEOTIDE SEQUENCE</scope>
    <source>
        <strain evidence="2">CGMCC 1.15425</strain>
    </source>
</reference>
<protein>
    <recommendedName>
        <fullName evidence="1">Calcineurin-like phosphoesterase domain-containing protein</fullName>
    </recommendedName>
</protein>
<dbReference type="EMBL" id="BMIY01000001">
    <property type="protein sequence ID" value="GGG46912.1"/>
    <property type="molecule type" value="Genomic_DNA"/>
</dbReference>
<dbReference type="AlphaFoldDB" id="A0A917LNG0"/>
<name>A0A917LNG0_9GAMM</name>
<keyword evidence="3" id="KW-1185">Reference proteome</keyword>
<accession>A0A917LNG0</accession>
<dbReference type="RefSeq" id="WP_068810650.1">
    <property type="nucleotide sequence ID" value="NZ_BMIY01000001.1"/>
</dbReference>
<dbReference type="InterPro" id="IPR004843">
    <property type="entry name" value="Calcineurin-like_PHP"/>
</dbReference>
<feature type="domain" description="Calcineurin-like phosphoesterase" evidence="1">
    <location>
        <begin position="2"/>
        <end position="205"/>
    </location>
</feature>
<gene>
    <name evidence="2" type="ORF">GCM10011403_00020</name>
</gene>
<dbReference type="OrthoDB" id="7831721at2"/>
<comment type="caution">
    <text evidence="2">The sequence shown here is derived from an EMBL/GenBank/DDBJ whole genome shotgun (WGS) entry which is preliminary data.</text>
</comment>
<dbReference type="SUPFAM" id="SSF56300">
    <property type="entry name" value="Metallo-dependent phosphatases"/>
    <property type="match status" value="1"/>
</dbReference>
<organism evidence="2 3">
    <name type="scientific">Pseudohongiella nitratireducens</name>
    <dbReference type="NCBI Taxonomy" id="1768907"/>
    <lineage>
        <taxon>Bacteria</taxon>
        <taxon>Pseudomonadati</taxon>
        <taxon>Pseudomonadota</taxon>
        <taxon>Gammaproteobacteria</taxon>
        <taxon>Pseudomonadales</taxon>
        <taxon>Pseudohongiellaceae</taxon>
        <taxon>Pseudohongiella</taxon>
    </lineage>
</organism>
<reference evidence="2" key="2">
    <citation type="submission" date="2020-09" db="EMBL/GenBank/DDBJ databases">
        <authorList>
            <person name="Sun Q."/>
            <person name="Zhou Y."/>
        </authorList>
    </citation>
    <scope>NUCLEOTIDE SEQUENCE</scope>
    <source>
        <strain evidence="2">CGMCC 1.15425</strain>
    </source>
</reference>
<proteinExistence type="predicted"/>
<sequence>MIYFLGDVHGRIDHVLPALSARQEMAAHAIFLGDIDSKQPFEEEIRPLIDSGIRVWYIHGNHDTDNRISWDNLQGSVDRNLSGRVVEIDGLRVAGLGGVFRGEVWHPKCQAKDGSLPQLKSYDDYINCLKSKTPPRRHEFVKGTKNALKHLSTIFPDTYERLAEQKADILVTHEAPSCHPHGFEEIDRLAQSMGVKMVFHGHHHDSLDYQQCEARLGFKAHGVGFRGITDMQGIRVRAGNLDEAHSDGQSLVDEKCP</sequence>
<dbReference type="GO" id="GO:0016787">
    <property type="term" value="F:hydrolase activity"/>
    <property type="evidence" value="ECO:0007669"/>
    <property type="project" value="InterPro"/>
</dbReference>
<dbReference type="Proteomes" id="UP000627715">
    <property type="component" value="Unassembled WGS sequence"/>
</dbReference>